<protein>
    <submittedName>
        <fullName evidence="2">Uncharacterized protein</fullName>
    </submittedName>
</protein>
<dbReference type="AlphaFoldDB" id="M0C6K8"/>
<name>M0C6K8_9EURY</name>
<gene>
    <name evidence="2" type="ORF">C477_12798</name>
</gene>
<organism evidence="2 3">
    <name type="scientific">Haloterrigena salina JCM 13891</name>
    <dbReference type="NCBI Taxonomy" id="1227488"/>
    <lineage>
        <taxon>Archaea</taxon>
        <taxon>Methanobacteriati</taxon>
        <taxon>Methanobacteriota</taxon>
        <taxon>Stenosarchaea group</taxon>
        <taxon>Halobacteria</taxon>
        <taxon>Halobacteriales</taxon>
        <taxon>Natrialbaceae</taxon>
        <taxon>Haloterrigena</taxon>
    </lineage>
</organism>
<evidence type="ECO:0000256" key="1">
    <source>
        <dbReference type="SAM" id="MobiDB-lite"/>
    </source>
</evidence>
<sequence>AAQGAQENATDQGADRADGELEDENESVPTVEPNEDFTQEIDSETRITDWSYQPGMFTIEIEADRPTKGSLTEASDWERGTGSFNYDEKELEEGTNTITFPVTATQGAGVAIATEKSLAQGTGSRISVGQVEQNPFRHFGGESGLFSGIGMTVGLAGVGAWYVVRSEESGVIQA</sequence>
<comment type="caution">
    <text evidence="2">The sequence shown here is derived from an EMBL/GenBank/DDBJ whole genome shotgun (WGS) entry which is preliminary data.</text>
</comment>
<reference evidence="2 3" key="1">
    <citation type="journal article" date="2014" name="PLoS Genet.">
        <title>Phylogenetically driven sequencing of extremely halophilic archaea reveals strategies for static and dynamic osmo-response.</title>
        <authorList>
            <person name="Becker E.A."/>
            <person name="Seitzer P.M."/>
            <person name="Tritt A."/>
            <person name="Larsen D."/>
            <person name="Krusor M."/>
            <person name="Yao A.I."/>
            <person name="Wu D."/>
            <person name="Madern D."/>
            <person name="Eisen J.A."/>
            <person name="Darling A.E."/>
            <person name="Facciotti M.T."/>
        </authorList>
    </citation>
    <scope>NUCLEOTIDE SEQUENCE [LARGE SCALE GENOMIC DNA]</scope>
    <source>
        <strain evidence="2 3">JCM 13891</strain>
    </source>
</reference>
<proteinExistence type="predicted"/>
<evidence type="ECO:0000313" key="3">
    <source>
        <dbReference type="Proteomes" id="UP000011657"/>
    </source>
</evidence>
<feature type="non-terminal residue" evidence="2">
    <location>
        <position position="1"/>
    </location>
</feature>
<dbReference type="InterPro" id="IPR058376">
    <property type="entry name" value="DUF8063"/>
</dbReference>
<accession>M0C6K8</accession>
<feature type="compositionally biased region" description="Polar residues" evidence="1">
    <location>
        <begin position="1"/>
        <end position="11"/>
    </location>
</feature>
<dbReference type="PATRIC" id="fig|1227488.3.peg.2543"/>
<feature type="region of interest" description="Disordered" evidence="1">
    <location>
        <begin position="1"/>
        <end position="48"/>
    </location>
</feature>
<dbReference type="Proteomes" id="UP000011657">
    <property type="component" value="Unassembled WGS sequence"/>
</dbReference>
<dbReference type="Pfam" id="PF26259">
    <property type="entry name" value="DUF8063"/>
    <property type="match status" value="1"/>
</dbReference>
<evidence type="ECO:0000313" key="2">
    <source>
        <dbReference type="EMBL" id="ELZ17539.1"/>
    </source>
</evidence>
<dbReference type="EMBL" id="AOIS01000039">
    <property type="protein sequence ID" value="ELZ17539.1"/>
    <property type="molecule type" value="Genomic_DNA"/>
</dbReference>
<feature type="compositionally biased region" description="Acidic residues" evidence="1">
    <location>
        <begin position="33"/>
        <end position="42"/>
    </location>
</feature>
<keyword evidence="3" id="KW-1185">Reference proteome</keyword>
<dbReference type="eggNOG" id="arCOG08168">
    <property type="taxonomic scope" value="Archaea"/>
</dbReference>
<dbReference type="RefSeq" id="WP_008894848.1">
    <property type="nucleotide sequence ID" value="NZ_AOIS01000039.1"/>
</dbReference>